<dbReference type="InterPro" id="IPR014816">
    <property type="entry name" value="tRNA_MeTrfase_Gcd14"/>
</dbReference>
<dbReference type="GO" id="GO:0005739">
    <property type="term" value="C:mitochondrion"/>
    <property type="evidence" value="ECO:0007669"/>
    <property type="project" value="TreeGrafter"/>
</dbReference>
<dbReference type="KEGG" id="bcom:BAUCODRAFT_35597"/>
<dbReference type="GO" id="GO:0160107">
    <property type="term" value="F:tRNA (adenine(58)-N1)-methyltransferase activity"/>
    <property type="evidence" value="ECO:0007669"/>
    <property type="project" value="UniProtKB-EC"/>
</dbReference>
<keyword evidence="6" id="KW-1185">Reference proteome</keyword>
<dbReference type="Pfam" id="PF14801">
    <property type="entry name" value="TrmI-like_N"/>
    <property type="match status" value="1"/>
</dbReference>
<dbReference type="RefSeq" id="XP_007677995.1">
    <property type="nucleotide sequence ID" value="XM_007679805.1"/>
</dbReference>
<dbReference type="EC" id="2.1.1.220" evidence="1"/>
<feature type="compositionally biased region" description="Acidic residues" evidence="4">
    <location>
        <begin position="346"/>
        <end position="358"/>
    </location>
</feature>
<evidence type="ECO:0000256" key="1">
    <source>
        <dbReference type="ARBA" id="ARBA00012796"/>
    </source>
</evidence>
<accession>M2MCX6</accession>
<evidence type="ECO:0000313" key="5">
    <source>
        <dbReference type="EMBL" id="EMC94386.1"/>
    </source>
</evidence>
<organism evidence="5 6">
    <name type="scientific">Baudoinia panamericana (strain UAMH 10762)</name>
    <name type="common">Angels' share fungus</name>
    <name type="synonym">Baudoinia compniacensis (strain UAMH 10762)</name>
    <dbReference type="NCBI Taxonomy" id="717646"/>
    <lineage>
        <taxon>Eukaryota</taxon>
        <taxon>Fungi</taxon>
        <taxon>Dikarya</taxon>
        <taxon>Ascomycota</taxon>
        <taxon>Pezizomycotina</taxon>
        <taxon>Dothideomycetes</taxon>
        <taxon>Dothideomycetidae</taxon>
        <taxon>Mycosphaerellales</taxon>
        <taxon>Teratosphaeriaceae</taxon>
        <taxon>Baudoinia</taxon>
    </lineage>
</organism>
<sequence length="399" mass="44405">MRRLWRSIQQITSPKTPYRNISDLRPFQPGDRVLLRPKSSRNVSATLTLPLKPGLRLDTHKGSITHDDILGKRVRDIVCTGPTKSAPEGTDFRLYEVRLEEYVRFTRRLVTPLYPQDARLIVDLLDLHVQAPQWGHESAGPKIEILEAGTGHGALTLYLSRAIHGGNRPLPLKCSDVEDEEDHVALGQWKSTRRAVIHTIEVSPRYSTHAQKIVKGFRKGMYHHNVDFHVANVSEWTRATLERRGGEAFLSHAFLDLPSTEEHLSAVTAALRVDGALIVFCPSITQIMACMEKVKTDAIPLDLERVLELGVNGGTGGREWDVRAVRPRAAVKANEAAREVVRDGEDSGVEVSDDDELPVEGAEKARQGDKGGFKMVCRPKVGEMVVGGGFLGVFRKQRM</sequence>
<dbReference type="HOGENOM" id="CLU_029873_1_0_1"/>
<reference evidence="5 6" key="1">
    <citation type="journal article" date="2012" name="PLoS Pathog.">
        <title>Diverse lifestyles and strategies of plant pathogenesis encoded in the genomes of eighteen Dothideomycetes fungi.</title>
        <authorList>
            <person name="Ohm R.A."/>
            <person name="Feau N."/>
            <person name="Henrissat B."/>
            <person name="Schoch C.L."/>
            <person name="Horwitz B.A."/>
            <person name="Barry K.W."/>
            <person name="Condon B.J."/>
            <person name="Copeland A.C."/>
            <person name="Dhillon B."/>
            <person name="Glaser F."/>
            <person name="Hesse C.N."/>
            <person name="Kosti I."/>
            <person name="LaButti K."/>
            <person name="Lindquist E.A."/>
            <person name="Lucas S."/>
            <person name="Salamov A.A."/>
            <person name="Bradshaw R.E."/>
            <person name="Ciuffetti L."/>
            <person name="Hamelin R.C."/>
            <person name="Kema G.H.J."/>
            <person name="Lawrence C."/>
            <person name="Scott J.A."/>
            <person name="Spatafora J.W."/>
            <person name="Turgeon B.G."/>
            <person name="de Wit P.J.G.M."/>
            <person name="Zhong S."/>
            <person name="Goodwin S.B."/>
            <person name="Grigoriev I.V."/>
        </authorList>
    </citation>
    <scope>NUCLEOTIDE SEQUENCE [LARGE SCALE GENOMIC DNA]</scope>
    <source>
        <strain evidence="5 6">UAMH 10762</strain>
    </source>
</reference>
<dbReference type="GO" id="GO:0030488">
    <property type="term" value="P:tRNA methylation"/>
    <property type="evidence" value="ECO:0007669"/>
    <property type="project" value="InterPro"/>
</dbReference>
<feature type="region of interest" description="Disordered" evidence="4">
    <location>
        <begin position="342"/>
        <end position="368"/>
    </location>
</feature>
<evidence type="ECO:0000313" key="6">
    <source>
        <dbReference type="Proteomes" id="UP000011761"/>
    </source>
</evidence>
<proteinExistence type="predicted"/>
<dbReference type="OMA" id="FYVGHVE"/>
<evidence type="ECO:0000256" key="2">
    <source>
        <dbReference type="ARBA" id="ARBA00015963"/>
    </source>
</evidence>
<evidence type="ECO:0000256" key="4">
    <source>
        <dbReference type="SAM" id="MobiDB-lite"/>
    </source>
</evidence>
<protein>
    <recommendedName>
        <fullName evidence="2">tRNA (adenine(58)-N(1))-methyltransferase catalytic subunit TRM61</fullName>
        <ecNumber evidence="1">2.1.1.220</ecNumber>
    </recommendedName>
    <alternativeName>
        <fullName evidence="3">tRNA(m1A58)-methyltransferase subunit TRM61</fullName>
    </alternativeName>
</protein>
<dbReference type="InterPro" id="IPR029063">
    <property type="entry name" value="SAM-dependent_MTases_sf"/>
</dbReference>
<dbReference type="Proteomes" id="UP000011761">
    <property type="component" value="Unassembled WGS sequence"/>
</dbReference>
<dbReference type="Gene3D" id="3.40.50.150">
    <property type="entry name" value="Vaccinia Virus protein VP39"/>
    <property type="match status" value="1"/>
</dbReference>
<dbReference type="SUPFAM" id="SSF53335">
    <property type="entry name" value="S-adenosyl-L-methionine-dependent methyltransferases"/>
    <property type="match status" value="1"/>
</dbReference>
<dbReference type="STRING" id="717646.M2MCX6"/>
<dbReference type="OrthoDB" id="5585464at2759"/>
<dbReference type="PROSITE" id="PS51620">
    <property type="entry name" value="SAM_TRM61"/>
    <property type="match status" value="1"/>
</dbReference>
<dbReference type="EMBL" id="KB445558">
    <property type="protein sequence ID" value="EMC94386.1"/>
    <property type="molecule type" value="Genomic_DNA"/>
</dbReference>
<dbReference type="eggNOG" id="KOG2915">
    <property type="taxonomic scope" value="Eukaryota"/>
</dbReference>
<dbReference type="GeneID" id="19112740"/>
<dbReference type="PANTHER" id="PTHR12133">
    <property type="entry name" value="TRNA (ADENINE(58)-N(1))-METHYLTRANSFERASE"/>
    <property type="match status" value="1"/>
</dbReference>
<dbReference type="Gene3D" id="3.10.330.20">
    <property type="match status" value="1"/>
</dbReference>
<evidence type="ECO:0000256" key="3">
    <source>
        <dbReference type="ARBA" id="ARBA00033309"/>
    </source>
</evidence>
<dbReference type="AlphaFoldDB" id="M2MCX6"/>
<gene>
    <name evidence="5" type="ORF">BAUCODRAFT_35597</name>
</gene>
<dbReference type="PANTHER" id="PTHR12133:SF1">
    <property type="entry name" value="TRNA (ADENINE(58)-N(1))-METHYLTRANSFERASE, MITOCHONDRIAL"/>
    <property type="match status" value="1"/>
</dbReference>
<name>M2MCX6_BAUPA</name>
<dbReference type="GO" id="GO:0031515">
    <property type="term" value="C:tRNA (m1A) methyltransferase complex"/>
    <property type="evidence" value="ECO:0007669"/>
    <property type="project" value="InterPro"/>
</dbReference>